<name>A0ABY7M9Z5_9CHLR</name>
<dbReference type="NCBIfam" id="TIGR03552">
    <property type="entry name" value="F420_cofC"/>
    <property type="match status" value="1"/>
</dbReference>
<evidence type="ECO:0000256" key="5">
    <source>
        <dbReference type="HAMAP-Rule" id="MF_02114"/>
    </source>
</evidence>
<keyword evidence="4 5" id="KW-0342">GTP-binding</keyword>
<dbReference type="InterPro" id="IPR002835">
    <property type="entry name" value="CofC"/>
</dbReference>
<comment type="pathway">
    <text evidence="5">Cofactor biosynthesis; coenzyme F420 biosynthesis.</text>
</comment>
<dbReference type="HAMAP" id="MF_02114">
    <property type="entry name" value="CofC"/>
    <property type="match status" value="1"/>
</dbReference>
<keyword evidence="2 5" id="KW-0548">Nucleotidyltransferase</keyword>
<gene>
    <name evidence="6" type="primary">cofC</name>
    <name evidence="5" type="synonym">fbiD</name>
    <name evidence="6" type="ORF">O0235_07305</name>
</gene>
<dbReference type="GO" id="GO:0043814">
    <property type="term" value="F:phospholactate guanylyltransferase activity"/>
    <property type="evidence" value="ECO:0007669"/>
    <property type="project" value="UniProtKB-EC"/>
</dbReference>
<proteinExistence type="inferred from homology"/>
<accession>A0ABY7M9Z5</accession>
<dbReference type="RefSeq" id="WP_270057886.1">
    <property type="nucleotide sequence ID" value="NZ_CP115149.1"/>
</dbReference>
<keyword evidence="7" id="KW-1185">Reference proteome</keyword>
<evidence type="ECO:0000256" key="3">
    <source>
        <dbReference type="ARBA" id="ARBA00022741"/>
    </source>
</evidence>
<organism evidence="6 7">
    <name type="scientific">Tepidiforma flava</name>
    <dbReference type="NCBI Taxonomy" id="3004094"/>
    <lineage>
        <taxon>Bacteria</taxon>
        <taxon>Bacillati</taxon>
        <taxon>Chloroflexota</taxon>
        <taxon>Tepidiformia</taxon>
        <taxon>Tepidiformales</taxon>
        <taxon>Tepidiformaceae</taxon>
        <taxon>Tepidiforma</taxon>
    </lineage>
</organism>
<comment type="catalytic activity">
    <reaction evidence="5">
        <text>phosphoenolpyruvate + GTP + H(+) = enolpyruvoyl-2-diphospho-5'-guanosine + diphosphate</text>
        <dbReference type="Rhea" id="RHEA:30519"/>
        <dbReference type="ChEBI" id="CHEBI:15378"/>
        <dbReference type="ChEBI" id="CHEBI:33019"/>
        <dbReference type="ChEBI" id="CHEBI:37565"/>
        <dbReference type="ChEBI" id="CHEBI:58702"/>
        <dbReference type="ChEBI" id="CHEBI:143701"/>
        <dbReference type="EC" id="2.7.7.105"/>
    </reaction>
</comment>
<dbReference type="EC" id="2.7.7.105" evidence="5"/>
<dbReference type="SUPFAM" id="SSF53448">
    <property type="entry name" value="Nucleotide-diphospho-sugar transferases"/>
    <property type="match status" value="1"/>
</dbReference>
<evidence type="ECO:0000313" key="7">
    <source>
        <dbReference type="Proteomes" id="UP001212803"/>
    </source>
</evidence>
<dbReference type="Proteomes" id="UP001212803">
    <property type="component" value="Chromosome"/>
</dbReference>
<dbReference type="EMBL" id="CP115149">
    <property type="protein sequence ID" value="WBL37373.1"/>
    <property type="molecule type" value="Genomic_DNA"/>
</dbReference>
<comment type="function">
    <text evidence="5">Guanylyltransferase that catalyzes the activation of phosphoenolpyruvate (PEP) as enolpyruvoyl-2-diphospho-5'-guanosine, via the condensation of PEP with GTP. It is involved in the biosynthesis of coenzyme F420, a hydride carrier cofactor.</text>
</comment>
<evidence type="ECO:0000313" key="6">
    <source>
        <dbReference type="EMBL" id="WBL37373.1"/>
    </source>
</evidence>
<keyword evidence="1 5" id="KW-0808">Transferase</keyword>
<sequence>MSLPVLIPVNRLDRAKGRLAPLLTEAEREELSLITLETVAHAAGAAALILTADPRVRERMAGRCRVLEEDPAAEGLNAQLEAAIARLRADGTIADRLLILHADLPLVRGWTIETLDAEDPGPGSAVLVRSRDGGTNAMLLHPPGRFPLAYGPGSFERHAAAARAAGMQVIESENRELKLDLDTPGDVAELLRTARGQQTAAGHYLLAIGADRRLAEARA</sequence>
<reference evidence="6 7" key="1">
    <citation type="journal article" date="2023" name="ISME J.">
        <title>Thermophilic Dehalococcoidia with unusual traits shed light on an unexpected past.</title>
        <authorList>
            <person name="Palmer M."/>
            <person name="Covington J.K."/>
            <person name="Zhou E.M."/>
            <person name="Thomas S.C."/>
            <person name="Habib N."/>
            <person name="Seymour C.O."/>
            <person name="Lai D."/>
            <person name="Johnston J."/>
            <person name="Hashimi A."/>
            <person name="Jiao J.Y."/>
            <person name="Muok A.R."/>
            <person name="Liu L."/>
            <person name="Xian W.D."/>
            <person name="Zhi X.Y."/>
            <person name="Li M.M."/>
            <person name="Silva L.P."/>
            <person name="Bowen B.P."/>
            <person name="Louie K."/>
            <person name="Briegel A."/>
            <person name="Pett-Ridge J."/>
            <person name="Weber P.K."/>
            <person name="Tocheva E.I."/>
            <person name="Woyke T."/>
            <person name="Northen T.R."/>
            <person name="Mayali X."/>
            <person name="Li W.J."/>
            <person name="Hedlund B.P."/>
        </authorList>
    </citation>
    <scope>NUCLEOTIDE SEQUENCE [LARGE SCALE GENOMIC DNA]</scope>
    <source>
        <strain evidence="6 7">YIM 72310</strain>
    </source>
</reference>
<keyword evidence="3 5" id="KW-0547">Nucleotide-binding</keyword>
<dbReference type="PANTHER" id="PTHR40392">
    <property type="entry name" value="2-PHOSPHO-L-LACTATE GUANYLYLTRANSFERASE"/>
    <property type="match status" value="1"/>
</dbReference>
<comment type="similarity">
    <text evidence="5">Belongs to the CofC family.</text>
</comment>
<dbReference type="Pfam" id="PF01983">
    <property type="entry name" value="CofC"/>
    <property type="match status" value="1"/>
</dbReference>
<protein>
    <recommendedName>
        <fullName evidence="5">Phosphoenolpyruvate guanylyltransferase</fullName>
        <shortName evidence="5">PEP guanylyltransferase</shortName>
        <ecNumber evidence="5">2.7.7.105</ecNumber>
    </recommendedName>
</protein>
<evidence type="ECO:0000256" key="2">
    <source>
        <dbReference type="ARBA" id="ARBA00022695"/>
    </source>
</evidence>
<dbReference type="Gene3D" id="3.90.550.10">
    <property type="entry name" value="Spore Coat Polysaccharide Biosynthesis Protein SpsA, Chain A"/>
    <property type="match status" value="1"/>
</dbReference>
<dbReference type="PANTHER" id="PTHR40392:SF1">
    <property type="entry name" value="2-PHOSPHO-L-LACTATE GUANYLYLTRANSFERASE"/>
    <property type="match status" value="1"/>
</dbReference>
<evidence type="ECO:0000256" key="4">
    <source>
        <dbReference type="ARBA" id="ARBA00023134"/>
    </source>
</evidence>
<dbReference type="InterPro" id="IPR029044">
    <property type="entry name" value="Nucleotide-diphossugar_trans"/>
</dbReference>
<evidence type="ECO:0000256" key="1">
    <source>
        <dbReference type="ARBA" id="ARBA00022679"/>
    </source>
</evidence>